<proteinExistence type="predicted"/>
<evidence type="ECO:0000313" key="2">
    <source>
        <dbReference type="Proteomes" id="UP000243342"/>
    </source>
</evidence>
<name>A0A1J7BJ52_9ACTN</name>
<keyword evidence="2" id="KW-1185">Reference proteome</keyword>
<dbReference type="AlphaFoldDB" id="A0A1J7BJ52"/>
<comment type="caution">
    <text evidence="1">The sequence shown here is derived from an EMBL/GenBank/DDBJ whole genome shotgun (WGS) entry which is preliminary data.</text>
</comment>
<evidence type="ECO:0000313" key="1">
    <source>
        <dbReference type="EMBL" id="OIV38613.1"/>
    </source>
</evidence>
<organism evidence="1 2">
    <name type="scientific">Mangrovactinospora gilvigrisea</name>
    <dbReference type="NCBI Taxonomy" id="1428644"/>
    <lineage>
        <taxon>Bacteria</taxon>
        <taxon>Bacillati</taxon>
        <taxon>Actinomycetota</taxon>
        <taxon>Actinomycetes</taxon>
        <taxon>Kitasatosporales</taxon>
        <taxon>Streptomycetaceae</taxon>
        <taxon>Mangrovactinospora</taxon>
    </lineage>
</organism>
<sequence length="491" mass="51611">MTGWGGAVAGEAAAEVVLAAPAAYAGALLERLAPELTPDVPAQLAEVVAAEGGPGLVLAAADAHSLTDRQRDRLFTRIERLDDDRRGTALAALYRSTRDPALLHRMAASPSAGALVEALLARGAIVNALIRPLAGHPEIDARLVRRRDDTLTAGEFARAALRLGPPPEVDATVDELRALAESDRTPEGLLALVDEHLADSDHLAFGVRLLERDATPPDWDAHLDRHARAPLPVRLRLLLLHRHDCPPAVARALLADGDGGASLGPSGRRRLPEVAALVLDRGLLGADEVLAAARPVRRLMRLLEPGSPRRDRNAAARREAVRAALAKAVAGVSPERLRAAARLAPAFDGTLPELLDAAGARHPADAPAPAALAFLALLLEGADADVCAAATAAVGSPLLERLVTARRRVPAPAPRPGGTPPRRALPCLTALRTGDDTAAREAFRVRADALLRTPDAWAVAARLLPGFDDTLDAWLAVSAAVVRPQRSPDRT</sequence>
<reference evidence="1 2" key="1">
    <citation type="submission" date="2016-10" db="EMBL/GenBank/DDBJ databases">
        <title>Genome sequence of Streptomyces gilvigriseus MUSC 26.</title>
        <authorList>
            <person name="Lee L.-H."/>
            <person name="Ser H.-L."/>
        </authorList>
    </citation>
    <scope>NUCLEOTIDE SEQUENCE [LARGE SCALE GENOMIC DNA]</scope>
    <source>
        <strain evidence="1 2">MUSC 26</strain>
    </source>
</reference>
<dbReference type="Proteomes" id="UP000243342">
    <property type="component" value="Unassembled WGS sequence"/>
</dbReference>
<gene>
    <name evidence="1" type="ORF">BIV57_05005</name>
</gene>
<protein>
    <submittedName>
        <fullName evidence="1">Uncharacterized protein</fullName>
    </submittedName>
</protein>
<dbReference type="OrthoDB" id="8963338at2"/>
<accession>A0A1J7BJ52</accession>
<dbReference type="EMBL" id="MLCF01000017">
    <property type="protein sequence ID" value="OIV38613.1"/>
    <property type="molecule type" value="Genomic_DNA"/>
</dbReference>
<dbReference type="RefSeq" id="WP_071655432.1">
    <property type="nucleotide sequence ID" value="NZ_MLCF01000017.1"/>
</dbReference>